<dbReference type="GO" id="GO:0002486">
    <property type="term" value="P:antigen processing and presentation of endogenous peptide antigen via MHC class I via ER pathway, TAP-independent"/>
    <property type="evidence" value="ECO:0007669"/>
    <property type="project" value="TreeGrafter"/>
</dbReference>
<keyword evidence="4" id="KW-1015">Disulfide bond</keyword>
<keyword evidence="8" id="KW-1185">Reference proteome</keyword>
<keyword evidence="2 6" id="KW-0732">Signal</keyword>
<feature type="domain" description="MHC class I-like antigen recognition-like" evidence="7">
    <location>
        <begin position="101"/>
        <end position="273"/>
    </location>
</feature>
<protein>
    <submittedName>
        <fullName evidence="9">UL16-binding protein 1</fullName>
    </submittedName>
</protein>
<dbReference type="GO" id="GO:0009897">
    <property type="term" value="C:external side of plasma membrane"/>
    <property type="evidence" value="ECO:0007669"/>
    <property type="project" value="TreeGrafter"/>
</dbReference>
<dbReference type="Proteomes" id="UP000000715">
    <property type="component" value="Unplaced"/>
</dbReference>
<evidence type="ECO:0000313" key="9">
    <source>
        <dbReference type="RefSeq" id="XP_044936208.1"/>
    </source>
</evidence>
<feature type="chain" id="PRO_5035867290" evidence="6">
    <location>
        <begin position="31"/>
        <end position="319"/>
    </location>
</feature>
<proteinExistence type="predicted"/>
<dbReference type="GO" id="GO:0005615">
    <property type="term" value="C:extracellular space"/>
    <property type="evidence" value="ECO:0007669"/>
    <property type="project" value="TreeGrafter"/>
</dbReference>
<dbReference type="OrthoDB" id="9836934at2759"/>
<dbReference type="InterPro" id="IPR011162">
    <property type="entry name" value="MHC_I/II-like_Ag-recog"/>
</dbReference>
<evidence type="ECO:0000256" key="4">
    <source>
        <dbReference type="ARBA" id="ARBA00023157"/>
    </source>
</evidence>
<evidence type="ECO:0000256" key="2">
    <source>
        <dbReference type="ARBA" id="ARBA00022729"/>
    </source>
</evidence>
<dbReference type="InterPro" id="IPR037055">
    <property type="entry name" value="MHC_I-like_Ag-recog_sf"/>
</dbReference>
<sequence length="319" mass="35007">MEPTAAATLTECSGLLFLLFLLRLPRGITAAPAGSVVGARRGGAGTGADSHLGICGFLPGRGILILSQKRKGASLYTRRGACCSFSSSTKFHLCFSFPDALSLSYNFSITSQARPGQPWCEIQGQVNGNEFLYYACGSKRVISVGPWGMKLKDTAFWDTQMEPLEDLGEELRKKLLDIKAEFITKSNSLTLQGSLMCERGAHGHSRGSWRFVFTEQLIYLFDPENRKWIEISPGGQQVKDMLDGDRELTELLMKIANGDCKRWLQKLREHSNEMQETTGAPATTLPIALIKGAAIRPITSVLHVVLTHSILLVVQGMVL</sequence>
<evidence type="ECO:0000256" key="6">
    <source>
        <dbReference type="SAM" id="SignalP"/>
    </source>
</evidence>
<dbReference type="InterPro" id="IPR050208">
    <property type="entry name" value="MHC_class-I_related"/>
</dbReference>
<dbReference type="SUPFAM" id="SSF54452">
    <property type="entry name" value="MHC antigen-recognition domain"/>
    <property type="match status" value="1"/>
</dbReference>
<feature type="signal peptide" evidence="6">
    <location>
        <begin position="1"/>
        <end position="30"/>
    </location>
</feature>
<dbReference type="Pfam" id="PF00129">
    <property type="entry name" value="MHC_I"/>
    <property type="match status" value="1"/>
</dbReference>
<dbReference type="PANTHER" id="PTHR16675">
    <property type="entry name" value="MHC CLASS I-RELATED"/>
    <property type="match status" value="1"/>
</dbReference>
<comment type="subcellular location">
    <subcellularLocation>
        <location evidence="1">Membrane</location>
    </subcellularLocation>
</comment>
<dbReference type="InterPro" id="IPR011161">
    <property type="entry name" value="MHC_I-like_Ag-recog"/>
</dbReference>
<organism evidence="8 9">
    <name type="scientific">Mustela putorius furo</name>
    <name type="common">European domestic ferret</name>
    <name type="synonym">Mustela furo</name>
    <dbReference type="NCBI Taxonomy" id="9669"/>
    <lineage>
        <taxon>Eukaryota</taxon>
        <taxon>Metazoa</taxon>
        <taxon>Chordata</taxon>
        <taxon>Craniata</taxon>
        <taxon>Vertebrata</taxon>
        <taxon>Euteleostomi</taxon>
        <taxon>Mammalia</taxon>
        <taxon>Eutheria</taxon>
        <taxon>Laurasiatheria</taxon>
        <taxon>Carnivora</taxon>
        <taxon>Caniformia</taxon>
        <taxon>Musteloidea</taxon>
        <taxon>Mustelidae</taxon>
        <taxon>Mustelinae</taxon>
        <taxon>Mustela</taxon>
    </lineage>
</organism>
<dbReference type="GO" id="GO:0002476">
    <property type="term" value="P:antigen processing and presentation of endogenous peptide antigen via MHC class Ib"/>
    <property type="evidence" value="ECO:0007669"/>
    <property type="project" value="TreeGrafter"/>
</dbReference>
<reference evidence="9" key="1">
    <citation type="submission" date="2025-08" db="UniProtKB">
        <authorList>
            <consortium name="RefSeq"/>
        </authorList>
    </citation>
    <scope>IDENTIFICATION</scope>
    <source>
        <tissue evidence="9">Brain</tissue>
    </source>
</reference>
<dbReference type="GO" id="GO:0001916">
    <property type="term" value="P:positive regulation of T cell mediated cytotoxicity"/>
    <property type="evidence" value="ECO:0007669"/>
    <property type="project" value="TreeGrafter"/>
</dbReference>
<gene>
    <name evidence="9" type="primary">LOC101676888</name>
</gene>
<evidence type="ECO:0000256" key="1">
    <source>
        <dbReference type="ARBA" id="ARBA00004370"/>
    </source>
</evidence>
<evidence type="ECO:0000313" key="8">
    <source>
        <dbReference type="Proteomes" id="UP000000715"/>
    </source>
</evidence>
<evidence type="ECO:0000256" key="3">
    <source>
        <dbReference type="ARBA" id="ARBA00023136"/>
    </source>
</evidence>
<dbReference type="PANTHER" id="PTHR16675:SF268">
    <property type="entry name" value="UL16-BINDING PROTEIN 1"/>
    <property type="match status" value="1"/>
</dbReference>
<accession>A0A8U0V2C8</accession>
<keyword evidence="5" id="KW-0325">Glycoprotein</keyword>
<evidence type="ECO:0000259" key="7">
    <source>
        <dbReference type="Pfam" id="PF00129"/>
    </source>
</evidence>
<name>A0A8U0V2C8_MUSPF</name>
<dbReference type="GO" id="GO:0006955">
    <property type="term" value="P:immune response"/>
    <property type="evidence" value="ECO:0007669"/>
    <property type="project" value="TreeGrafter"/>
</dbReference>
<evidence type="ECO:0000256" key="5">
    <source>
        <dbReference type="ARBA" id="ARBA00023180"/>
    </source>
</evidence>
<dbReference type="FunFam" id="3.30.500.10:FF:000004">
    <property type="entry name" value="Retinoic acid early-inducible protein 1-beta"/>
    <property type="match status" value="1"/>
</dbReference>
<dbReference type="RefSeq" id="XP_044936208.1">
    <property type="nucleotide sequence ID" value="XM_045080273.1"/>
</dbReference>
<dbReference type="GeneID" id="101676888"/>
<keyword evidence="3" id="KW-0472">Membrane</keyword>
<dbReference type="AlphaFoldDB" id="A0A8U0V2C8"/>
<dbReference type="Gene3D" id="3.30.500.10">
    <property type="entry name" value="MHC class I-like antigen recognition-like"/>
    <property type="match status" value="1"/>
</dbReference>